<dbReference type="EMBL" id="ACPB03000205">
    <property type="status" value="NOT_ANNOTATED_CDS"/>
    <property type="molecule type" value="Genomic_DNA"/>
</dbReference>
<dbReference type="Proteomes" id="UP000015103">
    <property type="component" value="Unassembled WGS sequence"/>
</dbReference>
<protein>
    <submittedName>
        <fullName evidence="1">Uncharacterized protein</fullName>
    </submittedName>
</protein>
<sequence>MATKNQAIFAGRVMNIHRENLFLLVNRSKNQQPAQNIDKRHIKRNKLLLGIFTVLLPLILILVGIYIMLIIIRNHDENLKATRFEIPGLKECKLLRERRHTFVYKQGSISTNVKPVRNIFFIIDDSIMTAKEACAIESALHKFPHRKVYLMQLQCNQSTVPLIKLDYRKILYDYHNAFFVKLEPNEYLSHSPVEGMWNCKNDKAQIAAMAYTAWRFGGSIFTHQILINHRSLLSSRNLKVLITPKIFLQVINDKVGISCNITESNLIKGVKEHSLISKDTDINDFVVIAEVDVLVFIEIEGVLNGTFFEVALRAECAIVSSEQPVLLFMDSVVMPVFCVECLYL</sequence>
<dbReference type="HOGENOM" id="CLU_807310_0_0_1"/>
<reference evidence="1" key="1">
    <citation type="submission" date="2015-05" db="UniProtKB">
        <authorList>
            <consortium name="EnsemblMetazoa"/>
        </authorList>
    </citation>
    <scope>IDENTIFICATION</scope>
</reference>
<evidence type="ECO:0000313" key="1">
    <source>
        <dbReference type="EnsemblMetazoa" id="RPRC014464-PA"/>
    </source>
</evidence>
<name>T1IDU4_RHOPR</name>
<dbReference type="EnsemblMetazoa" id="RPRC014464-RA">
    <property type="protein sequence ID" value="RPRC014464-PA"/>
    <property type="gene ID" value="RPRC014464"/>
</dbReference>
<proteinExistence type="predicted"/>
<organism evidence="1 2">
    <name type="scientific">Rhodnius prolixus</name>
    <name type="common">Triatomid bug</name>
    <dbReference type="NCBI Taxonomy" id="13249"/>
    <lineage>
        <taxon>Eukaryota</taxon>
        <taxon>Metazoa</taxon>
        <taxon>Ecdysozoa</taxon>
        <taxon>Arthropoda</taxon>
        <taxon>Hexapoda</taxon>
        <taxon>Insecta</taxon>
        <taxon>Pterygota</taxon>
        <taxon>Neoptera</taxon>
        <taxon>Paraneoptera</taxon>
        <taxon>Hemiptera</taxon>
        <taxon>Heteroptera</taxon>
        <taxon>Panheteroptera</taxon>
        <taxon>Cimicomorpha</taxon>
        <taxon>Reduviidae</taxon>
        <taxon>Triatominae</taxon>
        <taxon>Rhodnius</taxon>
    </lineage>
</organism>
<keyword evidence="2" id="KW-1185">Reference proteome</keyword>
<dbReference type="VEuPathDB" id="VectorBase:RPRC014464"/>
<dbReference type="AlphaFoldDB" id="T1IDU4"/>
<dbReference type="InParanoid" id="T1IDU4"/>
<dbReference type="EMBL" id="ACPB03000206">
    <property type="status" value="NOT_ANNOTATED_CDS"/>
    <property type="molecule type" value="Genomic_DNA"/>
</dbReference>
<accession>T1IDU4</accession>
<evidence type="ECO:0000313" key="2">
    <source>
        <dbReference type="Proteomes" id="UP000015103"/>
    </source>
</evidence>